<reference evidence="1" key="1">
    <citation type="submission" date="2014-09" db="EMBL/GenBank/DDBJ databases">
        <authorList>
            <person name="Magalhaes I.L.F."/>
            <person name="Oliveira U."/>
            <person name="Santos F.R."/>
            <person name="Vidigal T.H.D.A."/>
            <person name="Brescovit A.D."/>
            <person name="Santos A.J."/>
        </authorList>
    </citation>
    <scope>NUCLEOTIDE SEQUENCE</scope>
    <source>
        <tissue evidence="1">Shoot tissue taken approximately 20 cm above the soil surface</tissue>
    </source>
</reference>
<proteinExistence type="predicted"/>
<dbReference type="EMBL" id="GBRH01181457">
    <property type="protein sequence ID" value="JAE16439.1"/>
    <property type="molecule type" value="Transcribed_RNA"/>
</dbReference>
<reference evidence="1" key="2">
    <citation type="journal article" date="2015" name="Data Brief">
        <title>Shoot transcriptome of the giant reed, Arundo donax.</title>
        <authorList>
            <person name="Barrero R.A."/>
            <person name="Guerrero F.D."/>
            <person name="Moolhuijzen P."/>
            <person name="Goolsby J.A."/>
            <person name="Tidwell J."/>
            <person name="Bellgard S.E."/>
            <person name="Bellgard M.I."/>
        </authorList>
    </citation>
    <scope>NUCLEOTIDE SEQUENCE</scope>
    <source>
        <tissue evidence="1">Shoot tissue taken approximately 20 cm above the soil surface</tissue>
    </source>
</reference>
<name>A0A0A9FYZ0_ARUDO</name>
<protein>
    <submittedName>
        <fullName evidence="1">Uncharacterized protein</fullName>
    </submittedName>
</protein>
<sequence length="40" mass="3856">MGTTEAATAGWRRLVAHQCGEVGMAGVAEVAVAAAAEAAA</sequence>
<dbReference type="AlphaFoldDB" id="A0A0A9FYZ0"/>
<accession>A0A0A9FYZ0</accession>
<organism evidence="1">
    <name type="scientific">Arundo donax</name>
    <name type="common">Giant reed</name>
    <name type="synonym">Donax arundinaceus</name>
    <dbReference type="NCBI Taxonomy" id="35708"/>
    <lineage>
        <taxon>Eukaryota</taxon>
        <taxon>Viridiplantae</taxon>
        <taxon>Streptophyta</taxon>
        <taxon>Embryophyta</taxon>
        <taxon>Tracheophyta</taxon>
        <taxon>Spermatophyta</taxon>
        <taxon>Magnoliopsida</taxon>
        <taxon>Liliopsida</taxon>
        <taxon>Poales</taxon>
        <taxon>Poaceae</taxon>
        <taxon>PACMAD clade</taxon>
        <taxon>Arundinoideae</taxon>
        <taxon>Arundineae</taxon>
        <taxon>Arundo</taxon>
    </lineage>
</organism>
<evidence type="ECO:0000313" key="1">
    <source>
        <dbReference type="EMBL" id="JAE16439.1"/>
    </source>
</evidence>